<evidence type="ECO:0000313" key="2">
    <source>
        <dbReference type="EMBL" id="GMR50892.1"/>
    </source>
</evidence>
<name>A0AAN5I3P1_9BILA</name>
<gene>
    <name evidence="2" type="ORF">PMAYCL1PPCAC_21087</name>
</gene>
<feature type="non-terminal residue" evidence="2">
    <location>
        <position position="1"/>
    </location>
</feature>
<accession>A0AAN5I3P1</accession>
<keyword evidence="1" id="KW-0732">Signal</keyword>
<dbReference type="Proteomes" id="UP001328107">
    <property type="component" value="Unassembled WGS sequence"/>
</dbReference>
<feature type="non-terminal residue" evidence="2">
    <location>
        <position position="70"/>
    </location>
</feature>
<reference evidence="3" key="1">
    <citation type="submission" date="2022-10" db="EMBL/GenBank/DDBJ databases">
        <title>Genome assembly of Pristionchus species.</title>
        <authorList>
            <person name="Yoshida K."/>
            <person name="Sommer R.J."/>
        </authorList>
    </citation>
    <scope>NUCLEOTIDE SEQUENCE [LARGE SCALE GENOMIC DNA]</scope>
    <source>
        <strain evidence="3">RS5460</strain>
    </source>
</reference>
<evidence type="ECO:0008006" key="4">
    <source>
        <dbReference type="Google" id="ProtNLM"/>
    </source>
</evidence>
<feature type="chain" id="PRO_5042959047" description="Secreted protein" evidence="1">
    <location>
        <begin position="16"/>
        <end position="70"/>
    </location>
</feature>
<protein>
    <recommendedName>
        <fullName evidence="4">Secreted protein</fullName>
    </recommendedName>
</protein>
<organism evidence="2 3">
    <name type="scientific">Pristionchus mayeri</name>
    <dbReference type="NCBI Taxonomy" id="1317129"/>
    <lineage>
        <taxon>Eukaryota</taxon>
        <taxon>Metazoa</taxon>
        <taxon>Ecdysozoa</taxon>
        <taxon>Nematoda</taxon>
        <taxon>Chromadorea</taxon>
        <taxon>Rhabditida</taxon>
        <taxon>Rhabditina</taxon>
        <taxon>Diplogasteromorpha</taxon>
        <taxon>Diplogasteroidea</taxon>
        <taxon>Neodiplogasteridae</taxon>
        <taxon>Pristionchus</taxon>
    </lineage>
</organism>
<proteinExistence type="predicted"/>
<feature type="signal peptide" evidence="1">
    <location>
        <begin position="1"/>
        <end position="15"/>
    </location>
</feature>
<sequence>SFFSRAMCFSSSAFSFSVVLLRSSFPFDFSPVFGVFDCPCASSASGFFFLLADRATRSRITAMTATATTM</sequence>
<keyword evidence="3" id="KW-1185">Reference proteome</keyword>
<dbReference type="AlphaFoldDB" id="A0AAN5I3P1"/>
<dbReference type="EMBL" id="BTRK01000005">
    <property type="protein sequence ID" value="GMR50892.1"/>
    <property type="molecule type" value="Genomic_DNA"/>
</dbReference>
<evidence type="ECO:0000256" key="1">
    <source>
        <dbReference type="SAM" id="SignalP"/>
    </source>
</evidence>
<comment type="caution">
    <text evidence="2">The sequence shown here is derived from an EMBL/GenBank/DDBJ whole genome shotgun (WGS) entry which is preliminary data.</text>
</comment>
<evidence type="ECO:0000313" key="3">
    <source>
        <dbReference type="Proteomes" id="UP001328107"/>
    </source>
</evidence>